<feature type="region of interest" description="Disordered" evidence="1">
    <location>
        <begin position="122"/>
        <end position="173"/>
    </location>
</feature>
<feature type="compositionally biased region" description="Basic residues" evidence="1">
    <location>
        <begin position="150"/>
        <end position="167"/>
    </location>
</feature>
<evidence type="ECO:0000313" key="2">
    <source>
        <dbReference type="EnsemblPlants" id="TuG1812G0200006166.01.T01.cds454576"/>
    </source>
</evidence>
<feature type="region of interest" description="Disordered" evidence="1">
    <location>
        <begin position="263"/>
        <end position="295"/>
    </location>
</feature>
<organism evidence="2 3">
    <name type="scientific">Triticum urartu</name>
    <name type="common">Red wild einkorn</name>
    <name type="synonym">Crithodium urartu</name>
    <dbReference type="NCBI Taxonomy" id="4572"/>
    <lineage>
        <taxon>Eukaryota</taxon>
        <taxon>Viridiplantae</taxon>
        <taxon>Streptophyta</taxon>
        <taxon>Embryophyta</taxon>
        <taxon>Tracheophyta</taxon>
        <taxon>Spermatophyta</taxon>
        <taxon>Magnoliopsida</taxon>
        <taxon>Liliopsida</taxon>
        <taxon>Poales</taxon>
        <taxon>Poaceae</taxon>
        <taxon>BOP clade</taxon>
        <taxon>Pooideae</taxon>
        <taxon>Triticodae</taxon>
        <taxon>Triticeae</taxon>
        <taxon>Triticinae</taxon>
        <taxon>Triticum</taxon>
    </lineage>
</organism>
<reference evidence="2" key="2">
    <citation type="submission" date="2018-03" db="EMBL/GenBank/DDBJ databases">
        <title>The Triticum urartu genome reveals the dynamic nature of wheat genome evolution.</title>
        <authorList>
            <person name="Ling H."/>
            <person name="Ma B."/>
            <person name="Shi X."/>
            <person name="Liu H."/>
            <person name="Dong L."/>
            <person name="Sun H."/>
            <person name="Cao Y."/>
            <person name="Gao Q."/>
            <person name="Zheng S."/>
            <person name="Li Y."/>
            <person name="Yu Y."/>
            <person name="Du H."/>
            <person name="Qi M."/>
            <person name="Li Y."/>
            <person name="Yu H."/>
            <person name="Cui Y."/>
            <person name="Wang N."/>
            <person name="Chen C."/>
            <person name="Wu H."/>
            <person name="Zhao Y."/>
            <person name="Zhang J."/>
            <person name="Li Y."/>
            <person name="Zhou W."/>
            <person name="Zhang B."/>
            <person name="Hu W."/>
            <person name="Eijk M."/>
            <person name="Tang J."/>
            <person name="Witsenboer H."/>
            <person name="Zhao S."/>
            <person name="Li Z."/>
            <person name="Zhang A."/>
            <person name="Wang D."/>
            <person name="Liang C."/>
        </authorList>
    </citation>
    <scope>NUCLEOTIDE SEQUENCE [LARGE SCALE GENOMIC DNA]</scope>
    <source>
        <strain evidence="2">cv. G1812</strain>
    </source>
</reference>
<feature type="compositionally biased region" description="Basic and acidic residues" evidence="1">
    <location>
        <begin position="44"/>
        <end position="60"/>
    </location>
</feature>
<feature type="compositionally biased region" description="Basic residues" evidence="1">
    <location>
        <begin position="127"/>
        <end position="139"/>
    </location>
</feature>
<accession>A0A8R7PM49</accession>
<dbReference type="Gramene" id="TuG1812G0200006166.01.T01">
    <property type="protein sequence ID" value="TuG1812G0200006166.01.T01.cds454576"/>
    <property type="gene ID" value="TuG1812G0200006166.01"/>
</dbReference>
<evidence type="ECO:0000256" key="1">
    <source>
        <dbReference type="SAM" id="MobiDB-lite"/>
    </source>
</evidence>
<name>A0A8R7PM49_TRIUA</name>
<feature type="compositionally biased region" description="Basic residues" evidence="1">
    <location>
        <begin position="265"/>
        <end position="284"/>
    </location>
</feature>
<dbReference type="Proteomes" id="UP000015106">
    <property type="component" value="Chromosome 2"/>
</dbReference>
<sequence>MEEGRQMAAGGGLKRRRRRRGRRRRLGRGSPGSGRALDWANRGAEPHGDRVAHAPVERRLAQAQRGGRLAVGAGRRGARRPQRRRRVVEERREEVRIRRRRAHHVPLVLPLELPQLRLVVPPAERGHRGRGARQGRQIRRREALEDGPLRGHRGRHQQRLLRPRPRARALPVAPGAAPAAVAAGAAEPGEDVAAGALAGHGGGEVGALVERHAALAPRPGQGRRDLLRGDADAVRHDRLQLPHAQRRLHGDRAQVHAPLAVHEHHLQHRAARASRRRRGRLHLAHRSEPLTTGLD</sequence>
<feature type="compositionally biased region" description="Basic residues" evidence="1">
    <location>
        <begin position="76"/>
        <end position="85"/>
    </location>
</feature>
<dbReference type="AlphaFoldDB" id="A0A8R7PM49"/>
<gene>
    <name evidence="2" type="primary">LOC125540408</name>
</gene>
<feature type="compositionally biased region" description="Basic and acidic residues" evidence="1">
    <location>
        <begin position="140"/>
        <end position="149"/>
    </location>
</feature>
<reference evidence="3" key="1">
    <citation type="journal article" date="2013" name="Nature">
        <title>Draft genome of the wheat A-genome progenitor Triticum urartu.</title>
        <authorList>
            <person name="Ling H.Q."/>
            <person name="Zhao S."/>
            <person name="Liu D."/>
            <person name="Wang J."/>
            <person name="Sun H."/>
            <person name="Zhang C."/>
            <person name="Fan H."/>
            <person name="Li D."/>
            <person name="Dong L."/>
            <person name="Tao Y."/>
            <person name="Gao C."/>
            <person name="Wu H."/>
            <person name="Li Y."/>
            <person name="Cui Y."/>
            <person name="Guo X."/>
            <person name="Zheng S."/>
            <person name="Wang B."/>
            <person name="Yu K."/>
            <person name="Liang Q."/>
            <person name="Yang W."/>
            <person name="Lou X."/>
            <person name="Chen J."/>
            <person name="Feng M."/>
            <person name="Jian J."/>
            <person name="Zhang X."/>
            <person name="Luo G."/>
            <person name="Jiang Y."/>
            <person name="Liu J."/>
            <person name="Wang Z."/>
            <person name="Sha Y."/>
            <person name="Zhang B."/>
            <person name="Wu H."/>
            <person name="Tang D."/>
            <person name="Shen Q."/>
            <person name="Xue P."/>
            <person name="Zou S."/>
            <person name="Wang X."/>
            <person name="Liu X."/>
            <person name="Wang F."/>
            <person name="Yang Y."/>
            <person name="An X."/>
            <person name="Dong Z."/>
            <person name="Zhang K."/>
            <person name="Zhang X."/>
            <person name="Luo M.C."/>
            <person name="Dvorak J."/>
            <person name="Tong Y."/>
            <person name="Wang J."/>
            <person name="Yang H."/>
            <person name="Li Z."/>
            <person name="Wang D."/>
            <person name="Zhang A."/>
            <person name="Wang J."/>
        </authorList>
    </citation>
    <scope>NUCLEOTIDE SEQUENCE</scope>
    <source>
        <strain evidence="3">cv. G1812</strain>
    </source>
</reference>
<proteinExistence type="predicted"/>
<feature type="compositionally biased region" description="Basic residues" evidence="1">
    <location>
        <begin position="13"/>
        <end position="27"/>
    </location>
</feature>
<protein>
    <submittedName>
        <fullName evidence="2">Uncharacterized protein</fullName>
    </submittedName>
</protein>
<dbReference type="EnsemblPlants" id="TuG1812G0200006166.01.T01">
    <property type="protein sequence ID" value="TuG1812G0200006166.01.T01.cds454576"/>
    <property type="gene ID" value="TuG1812G0200006166.01"/>
</dbReference>
<feature type="region of interest" description="Disordered" evidence="1">
    <location>
        <begin position="1"/>
        <end position="85"/>
    </location>
</feature>
<evidence type="ECO:0000313" key="3">
    <source>
        <dbReference type="Proteomes" id="UP000015106"/>
    </source>
</evidence>
<keyword evidence="3" id="KW-1185">Reference proteome</keyword>
<reference evidence="2" key="3">
    <citation type="submission" date="2022-06" db="UniProtKB">
        <authorList>
            <consortium name="EnsemblPlants"/>
        </authorList>
    </citation>
    <scope>IDENTIFICATION</scope>
</reference>